<name>A0A9N8DX89_9STRA</name>
<protein>
    <submittedName>
        <fullName evidence="2">Uncharacterized protein</fullName>
    </submittedName>
</protein>
<dbReference type="EMBL" id="CAICTM010000423">
    <property type="protein sequence ID" value="CAB9510159.1"/>
    <property type="molecule type" value="Genomic_DNA"/>
</dbReference>
<keyword evidence="3" id="KW-1185">Reference proteome</keyword>
<comment type="caution">
    <text evidence="2">The sequence shown here is derived from an EMBL/GenBank/DDBJ whole genome shotgun (WGS) entry which is preliminary data.</text>
</comment>
<proteinExistence type="predicted"/>
<feature type="compositionally biased region" description="Low complexity" evidence="1">
    <location>
        <begin position="101"/>
        <end position="146"/>
    </location>
</feature>
<sequence length="340" mass="37840">MTPRSSTTRRIHNELSLKRRARWIVATLLIAHHYSYPMTTQLSSSTTSAFALALGPIRVWPGRNSFCWEADVDCESGIASSREIMHSSPKSSIAKHFRGKSSSSSTSSLDPSRFSSHLSSPSPLPTTSAGVQMSMSSSSLPSPASSAVHDVWTDVTKRLEEYPQWLVRGAVTWGLFHAVPIPGGGFSLQDRFLGINFLIFGRPHASRFSFLKTVTSKHNARLQTREGDATVTLPIIGGVLALKNGYGDRGCLWFRLQHNEALQETKMITEIRGYHPFLIGDKLPIPFFRKMIYLSTQSVIHAYVMWRFQRHCLHTPYKPTPTEASLPMDGGSTAVSRYTN</sequence>
<evidence type="ECO:0000256" key="1">
    <source>
        <dbReference type="SAM" id="MobiDB-lite"/>
    </source>
</evidence>
<accession>A0A9N8DX89</accession>
<organism evidence="2 3">
    <name type="scientific">Seminavis robusta</name>
    <dbReference type="NCBI Taxonomy" id="568900"/>
    <lineage>
        <taxon>Eukaryota</taxon>
        <taxon>Sar</taxon>
        <taxon>Stramenopiles</taxon>
        <taxon>Ochrophyta</taxon>
        <taxon>Bacillariophyta</taxon>
        <taxon>Bacillariophyceae</taxon>
        <taxon>Bacillariophycidae</taxon>
        <taxon>Naviculales</taxon>
        <taxon>Naviculaceae</taxon>
        <taxon>Seminavis</taxon>
    </lineage>
</organism>
<dbReference type="AlphaFoldDB" id="A0A9N8DX89"/>
<evidence type="ECO:0000313" key="3">
    <source>
        <dbReference type="Proteomes" id="UP001153069"/>
    </source>
</evidence>
<dbReference type="OrthoDB" id="54607at2759"/>
<reference evidence="2" key="1">
    <citation type="submission" date="2020-06" db="EMBL/GenBank/DDBJ databases">
        <authorList>
            <consortium name="Plant Systems Biology data submission"/>
        </authorList>
    </citation>
    <scope>NUCLEOTIDE SEQUENCE</scope>
    <source>
        <strain evidence="2">D6</strain>
    </source>
</reference>
<gene>
    <name evidence="2" type="ORF">SEMRO_424_G139870.1</name>
</gene>
<dbReference type="Proteomes" id="UP001153069">
    <property type="component" value="Unassembled WGS sequence"/>
</dbReference>
<evidence type="ECO:0000313" key="2">
    <source>
        <dbReference type="EMBL" id="CAB9510159.1"/>
    </source>
</evidence>
<feature type="region of interest" description="Disordered" evidence="1">
    <location>
        <begin position="85"/>
        <end position="146"/>
    </location>
</feature>